<dbReference type="SUPFAM" id="SSF53850">
    <property type="entry name" value="Periplasmic binding protein-like II"/>
    <property type="match status" value="1"/>
</dbReference>
<dbReference type="PROSITE" id="PS50931">
    <property type="entry name" value="HTH_LYSR"/>
    <property type="match status" value="1"/>
</dbReference>
<reference evidence="6 7" key="1">
    <citation type="journal article" date="2014" name="Genome Announc.">
        <title>Draft Genome Sequence of Lutibaculum baratangense Strain AMV1T, Isolated from a Mud Volcano in Andamans, India.</title>
        <authorList>
            <person name="Singh A."/>
            <person name="Sreenivas A."/>
            <person name="Sathyanarayana Reddy G."/>
            <person name="Pinnaka A.K."/>
            <person name="Shivaji S."/>
        </authorList>
    </citation>
    <scope>NUCLEOTIDE SEQUENCE [LARGE SCALE GENOMIC DNA]</scope>
    <source>
        <strain evidence="6 7">AMV1</strain>
    </source>
</reference>
<dbReference type="GO" id="GO:0032993">
    <property type="term" value="C:protein-DNA complex"/>
    <property type="evidence" value="ECO:0007669"/>
    <property type="project" value="TreeGrafter"/>
</dbReference>
<protein>
    <submittedName>
        <fullName evidence="6">Transcriptional regulator, LysR family</fullName>
    </submittedName>
</protein>
<evidence type="ECO:0000256" key="1">
    <source>
        <dbReference type="ARBA" id="ARBA00009437"/>
    </source>
</evidence>
<dbReference type="InterPro" id="IPR005119">
    <property type="entry name" value="LysR_subst-bd"/>
</dbReference>
<evidence type="ECO:0000256" key="3">
    <source>
        <dbReference type="ARBA" id="ARBA00023125"/>
    </source>
</evidence>
<gene>
    <name evidence="6" type="ORF">N177_4087</name>
</gene>
<name>V4QRZ3_9HYPH</name>
<dbReference type="Proteomes" id="UP000017819">
    <property type="component" value="Unassembled WGS sequence"/>
</dbReference>
<evidence type="ECO:0000256" key="2">
    <source>
        <dbReference type="ARBA" id="ARBA00023015"/>
    </source>
</evidence>
<dbReference type="CDD" id="cd08414">
    <property type="entry name" value="PBP2_LTTR_aromatics_like"/>
    <property type="match status" value="1"/>
</dbReference>
<dbReference type="GO" id="GO:0003677">
    <property type="term" value="F:DNA binding"/>
    <property type="evidence" value="ECO:0007669"/>
    <property type="project" value="UniProtKB-KW"/>
</dbReference>
<evidence type="ECO:0000259" key="5">
    <source>
        <dbReference type="PROSITE" id="PS50931"/>
    </source>
</evidence>
<accession>V4QRZ3</accession>
<organism evidence="6 7">
    <name type="scientific">Lutibaculum baratangense AMV1</name>
    <dbReference type="NCBI Taxonomy" id="631454"/>
    <lineage>
        <taxon>Bacteria</taxon>
        <taxon>Pseudomonadati</taxon>
        <taxon>Pseudomonadota</taxon>
        <taxon>Alphaproteobacteria</taxon>
        <taxon>Hyphomicrobiales</taxon>
        <taxon>Tepidamorphaceae</taxon>
        <taxon>Lutibaculum</taxon>
    </lineage>
</organism>
<dbReference type="eggNOG" id="COG0583">
    <property type="taxonomic scope" value="Bacteria"/>
</dbReference>
<dbReference type="InterPro" id="IPR000847">
    <property type="entry name" value="LysR_HTH_N"/>
</dbReference>
<keyword evidence="4" id="KW-0804">Transcription</keyword>
<dbReference type="Gene3D" id="1.10.10.10">
    <property type="entry name" value="Winged helix-like DNA-binding domain superfamily/Winged helix DNA-binding domain"/>
    <property type="match status" value="1"/>
</dbReference>
<evidence type="ECO:0000313" key="6">
    <source>
        <dbReference type="EMBL" id="ESR22522.1"/>
    </source>
</evidence>
<keyword evidence="3" id="KW-0238">DNA-binding</keyword>
<sequence length="303" mass="33856">MRYEMRHLRAFITVAESLNFSRAAERLGTSQPALSRVIGELEQALGVRLFERTTRSVRLTEAGEVFLPETRATLRQAGHAEALAKQAAAGISGTIRIAYMDFAINGRLPELLKLFAAQHPDIRLDLRFCPTTVQQKALLEGSVDVGFLIGRLESDRIENYRFHEERYVVLLPSTHRLAHVRELELEALANEPFVMGSAEFWTAHRERVFLLCHQAGFFPEIVQEPSTSEGVFGLVAAGAGVSVYAECARNLQRRGLVIQNLANLNQTIPTYAAWDRRLSAPAVRRFVDFLKQVWGRPGAADGS</sequence>
<keyword evidence="7" id="KW-1185">Reference proteome</keyword>
<dbReference type="Pfam" id="PF00126">
    <property type="entry name" value="HTH_1"/>
    <property type="match status" value="1"/>
</dbReference>
<dbReference type="PATRIC" id="fig|631454.5.peg.4035"/>
<dbReference type="PANTHER" id="PTHR30346:SF17">
    <property type="entry name" value="LYSR FAMILY TRANSCRIPTIONAL REGULATOR"/>
    <property type="match status" value="1"/>
</dbReference>
<dbReference type="PRINTS" id="PR00039">
    <property type="entry name" value="HTHLYSR"/>
</dbReference>
<evidence type="ECO:0000256" key="4">
    <source>
        <dbReference type="ARBA" id="ARBA00023163"/>
    </source>
</evidence>
<dbReference type="RefSeq" id="WP_023434193.1">
    <property type="nucleotide sequence ID" value="NZ_AWXZ01000042.1"/>
</dbReference>
<keyword evidence="2" id="KW-0805">Transcription regulation</keyword>
<dbReference type="AlphaFoldDB" id="V4QRZ3"/>
<feature type="domain" description="HTH lysR-type" evidence="5">
    <location>
        <begin position="1"/>
        <end position="60"/>
    </location>
</feature>
<dbReference type="InterPro" id="IPR036390">
    <property type="entry name" value="WH_DNA-bd_sf"/>
</dbReference>
<dbReference type="OrthoDB" id="9791253at2"/>
<proteinExistence type="inferred from homology"/>
<dbReference type="GO" id="GO:0003700">
    <property type="term" value="F:DNA-binding transcription factor activity"/>
    <property type="evidence" value="ECO:0007669"/>
    <property type="project" value="InterPro"/>
</dbReference>
<evidence type="ECO:0000313" key="7">
    <source>
        <dbReference type="Proteomes" id="UP000017819"/>
    </source>
</evidence>
<dbReference type="InterPro" id="IPR036388">
    <property type="entry name" value="WH-like_DNA-bd_sf"/>
</dbReference>
<comment type="caution">
    <text evidence="6">The sequence shown here is derived from an EMBL/GenBank/DDBJ whole genome shotgun (WGS) entry which is preliminary data.</text>
</comment>
<comment type="similarity">
    <text evidence="1">Belongs to the LysR transcriptional regulatory family.</text>
</comment>
<dbReference type="STRING" id="631454.N177_4087"/>
<dbReference type="SUPFAM" id="SSF46785">
    <property type="entry name" value="Winged helix' DNA-binding domain"/>
    <property type="match status" value="1"/>
</dbReference>
<dbReference type="PANTHER" id="PTHR30346">
    <property type="entry name" value="TRANSCRIPTIONAL DUAL REGULATOR HCAR-RELATED"/>
    <property type="match status" value="1"/>
</dbReference>
<dbReference type="Pfam" id="PF03466">
    <property type="entry name" value="LysR_substrate"/>
    <property type="match status" value="1"/>
</dbReference>
<dbReference type="Gene3D" id="3.40.190.10">
    <property type="entry name" value="Periplasmic binding protein-like II"/>
    <property type="match status" value="2"/>
</dbReference>
<dbReference type="EMBL" id="AWXZ01000042">
    <property type="protein sequence ID" value="ESR22522.1"/>
    <property type="molecule type" value="Genomic_DNA"/>
</dbReference>
<dbReference type="FunFam" id="1.10.10.10:FF:000001">
    <property type="entry name" value="LysR family transcriptional regulator"/>
    <property type="match status" value="1"/>
</dbReference>